<evidence type="ECO:0000313" key="5">
    <source>
        <dbReference type="Proteomes" id="UP000321353"/>
    </source>
</evidence>
<dbReference type="SMART" id="SM00327">
    <property type="entry name" value="VWA"/>
    <property type="match status" value="1"/>
</dbReference>
<dbReference type="RefSeq" id="WP_147866400.1">
    <property type="nucleotide sequence ID" value="NZ_CP036264.1"/>
</dbReference>
<dbReference type="PROSITE" id="PS50234">
    <property type="entry name" value="VWFA"/>
    <property type="match status" value="1"/>
</dbReference>
<evidence type="ECO:0000256" key="1">
    <source>
        <dbReference type="SAM" id="MobiDB-lite"/>
    </source>
</evidence>
<evidence type="ECO:0000256" key="2">
    <source>
        <dbReference type="SAM" id="Phobius"/>
    </source>
</evidence>
<dbReference type="InterPro" id="IPR036465">
    <property type="entry name" value="vWFA_dom_sf"/>
</dbReference>
<dbReference type="Gene3D" id="3.40.50.410">
    <property type="entry name" value="von Willebrand factor, type A domain"/>
    <property type="match status" value="1"/>
</dbReference>
<evidence type="ECO:0000259" key="3">
    <source>
        <dbReference type="PROSITE" id="PS50234"/>
    </source>
</evidence>
<proteinExistence type="predicted"/>
<dbReference type="Proteomes" id="UP000321353">
    <property type="component" value="Chromosome"/>
</dbReference>
<feature type="transmembrane region" description="Helical" evidence="2">
    <location>
        <begin position="85"/>
        <end position="106"/>
    </location>
</feature>
<feature type="region of interest" description="Disordered" evidence="1">
    <location>
        <begin position="1"/>
        <end position="69"/>
    </location>
</feature>
<dbReference type="AlphaFoldDB" id="A0A5B9MAN1"/>
<dbReference type="Pfam" id="PF13768">
    <property type="entry name" value="VWA_3"/>
    <property type="match status" value="1"/>
</dbReference>
<keyword evidence="2" id="KW-1133">Transmembrane helix</keyword>
<evidence type="ECO:0000313" key="4">
    <source>
        <dbReference type="EMBL" id="QEF96604.1"/>
    </source>
</evidence>
<accession>A0A5B9MAN1</accession>
<dbReference type="InterPro" id="IPR002035">
    <property type="entry name" value="VWF_A"/>
</dbReference>
<dbReference type="PANTHER" id="PTHR45737:SF6">
    <property type="entry name" value="VON WILLEBRAND FACTOR A DOMAIN-CONTAINING PROTEIN 5A"/>
    <property type="match status" value="1"/>
</dbReference>
<dbReference type="PANTHER" id="PTHR45737">
    <property type="entry name" value="VON WILLEBRAND FACTOR A DOMAIN-CONTAINING PROTEIN 5A"/>
    <property type="match status" value="1"/>
</dbReference>
<dbReference type="SUPFAM" id="SSF53300">
    <property type="entry name" value="vWA-like"/>
    <property type="match status" value="1"/>
</dbReference>
<dbReference type="KEGG" id="smam:Mal15_06320"/>
<dbReference type="EMBL" id="CP036264">
    <property type="protein sequence ID" value="QEF96604.1"/>
    <property type="molecule type" value="Genomic_DNA"/>
</dbReference>
<sequence length="723" mass="80151">MAPARKRWLTDGLDLDSNSRDPLPLDYPPQIPGACRSAADSVVYRGPPPVADGDSRSDDPDRPRAFPIPLDLSPRRREFESREKSAWVGSIIVHAAIVLLIAFLIAPADFSGYTTQTLVMTLSEEQPEIPIPMMLVDDVASEDSSLLAEVEEDPEIVKPVEVSLDVARPVIKLAGMKTKSGKSVGNVSGGARGSFFGIEAVGQDFVYIVDRSGSMNGVRYRRAIDELTRSIRELREDQRFFVLLFSSSSTPMFNGVQSMDMMQATAENKERLEDWLATIGTGGGTNPNSSLRTALRMNPNAVFMLSDGEFTETKSGKRGTLLKAGGDALSIAQASGTSIPIHAIAFEDPRSCKNMKELAELTGGEYRFVNSSGKTQRELLADARALMAEPKSKSRMRRQGQLSHQIGSIQVSEKAKQTYADLLVDDFEDAYGKIGEPDAAAPVPPLSELLELLEALVSSDPRRIALAPLQDKVAGELSRRLHEVADTAEVESACDAIIRWRGSRAATSVLDRVADHLATLNHDEPSKAFTRLRLIKRLHPQSKAVDVCQTLCDRIRDQIVQQSNQLLQRGDLVAAIRMLRTTSSGEFDPTVRSLTYQTLRDLTMKQLAAARDASLSHNRELKDSINAQLQKGFENDPLLDQWRKERVSRELNARRMLLQVGNNHRYAGIKQKRQQLQAIIDRYPEAIAATQAQAQLDQLPRWEAAVEQEESELIRMMDDTRRR</sequence>
<protein>
    <recommendedName>
        <fullName evidence="3">VWFA domain-containing protein</fullName>
    </recommendedName>
</protein>
<organism evidence="4 5">
    <name type="scientific">Stieleria maiorica</name>
    <dbReference type="NCBI Taxonomy" id="2795974"/>
    <lineage>
        <taxon>Bacteria</taxon>
        <taxon>Pseudomonadati</taxon>
        <taxon>Planctomycetota</taxon>
        <taxon>Planctomycetia</taxon>
        <taxon>Pirellulales</taxon>
        <taxon>Pirellulaceae</taxon>
        <taxon>Stieleria</taxon>
    </lineage>
</organism>
<feature type="compositionally biased region" description="Basic and acidic residues" evidence="1">
    <location>
        <begin position="53"/>
        <end position="64"/>
    </location>
</feature>
<keyword evidence="2" id="KW-0812">Transmembrane</keyword>
<keyword evidence="5" id="KW-1185">Reference proteome</keyword>
<gene>
    <name evidence="4" type="ORF">Mal15_06320</name>
</gene>
<reference evidence="4 5" key="1">
    <citation type="submission" date="2019-02" db="EMBL/GenBank/DDBJ databases">
        <title>Planctomycetal bacteria perform biofilm scaping via a novel small molecule.</title>
        <authorList>
            <person name="Jeske O."/>
            <person name="Boedeker C."/>
            <person name="Wiegand S."/>
            <person name="Breitling P."/>
            <person name="Kallscheuer N."/>
            <person name="Jogler M."/>
            <person name="Rohde M."/>
            <person name="Petersen J."/>
            <person name="Medema M.H."/>
            <person name="Surup F."/>
            <person name="Jogler C."/>
        </authorList>
    </citation>
    <scope>NUCLEOTIDE SEQUENCE [LARGE SCALE GENOMIC DNA]</scope>
    <source>
        <strain evidence="4 5">Mal15</strain>
    </source>
</reference>
<feature type="domain" description="VWFA" evidence="3">
    <location>
        <begin position="204"/>
        <end position="383"/>
    </location>
</feature>
<keyword evidence="2" id="KW-0472">Membrane</keyword>
<name>A0A5B9MAN1_9BACT</name>